<dbReference type="EMBL" id="BMAV01012603">
    <property type="protein sequence ID" value="GFY59437.1"/>
    <property type="molecule type" value="Genomic_DNA"/>
</dbReference>
<sequence>MMAVACQSASSSMACSTGPDGKMKCTENHDPNGGIAVSDSQSGSWPSGKFPFVMLPGIVPYFGGKILKASCKNTALRHVCHERFQTQTIVKQVCPQQD</sequence>
<name>A0A8X6XSJ2_9ARAC</name>
<comment type="caution">
    <text evidence="1">The sequence shown here is derived from an EMBL/GenBank/DDBJ whole genome shotgun (WGS) entry which is preliminary data.</text>
</comment>
<protein>
    <submittedName>
        <fullName evidence="1">Uncharacterized protein</fullName>
    </submittedName>
</protein>
<evidence type="ECO:0000313" key="2">
    <source>
        <dbReference type="Proteomes" id="UP000886998"/>
    </source>
</evidence>
<organism evidence="1 2">
    <name type="scientific">Trichonephila inaurata madagascariensis</name>
    <dbReference type="NCBI Taxonomy" id="2747483"/>
    <lineage>
        <taxon>Eukaryota</taxon>
        <taxon>Metazoa</taxon>
        <taxon>Ecdysozoa</taxon>
        <taxon>Arthropoda</taxon>
        <taxon>Chelicerata</taxon>
        <taxon>Arachnida</taxon>
        <taxon>Araneae</taxon>
        <taxon>Araneomorphae</taxon>
        <taxon>Entelegynae</taxon>
        <taxon>Araneoidea</taxon>
        <taxon>Nephilidae</taxon>
        <taxon>Trichonephila</taxon>
        <taxon>Trichonephila inaurata</taxon>
    </lineage>
</organism>
<gene>
    <name evidence="1" type="ORF">TNIN_398351</name>
</gene>
<accession>A0A8X6XSJ2</accession>
<reference evidence="1" key="1">
    <citation type="submission" date="2020-08" db="EMBL/GenBank/DDBJ databases">
        <title>Multicomponent nature underlies the extraordinary mechanical properties of spider dragline silk.</title>
        <authorList>
            <person name="Kono N."/>
            <person name="Nakamura H."/>
            <person name="Mori M."/>
            <person name="Yoshida Y."/>
            <person name="Ohtoshi R."/>
            <person name="Malay A.D."/>
            <person name="Moran D.A.P."/>
            <person name="Tomita M."/>
            <person name="Numata K."/>
            <person name="Arakawa K."/>
        </authorList>
    </citation>
    <scope>NUCLEOTIDE SEQUENCE</scope>
</reference>
<evidence type="ECO:0000313" key="1">
    <source>
        <dbReference type="EMBL" id="GFY59437.1"/>
    </source>
</evidence>
<dbReference type="Proteomes" id="UP000886998">
    <property type="component" value="Unassembled WGS sequence"/>
</dbReference>
<dbReference type="AlphaFoldDB" id="A0A8X6XSJ2"/>
<keyword evidence="2" id="KW-1185">Reference proteome</keyword>
<proteinExistence type="predicted"/>